<dbReference type="InterPro" id="IPR016040">
    <property type="entry name" value="NAD(P)-bd_dom"/>
</dbReference>
<feature type="domain" description="NAD(P)-binding" evidence="1">
    <location>
        <begin position="37"/>
        <end position="121"/>
    </location>
</feature>
<comment type="caution">
    <text evidence="2">The sequence shown here is derived from an EMBL/GenBank/DDBJ whole genome shotgun (WGS) entry which is preliminary data.</text>
</comment>
<dbReference type="Gene3D" id="3.40.50.720">
    <property type="entry name" value="NAD(P)-binding Rossmann-like Domain"/>
    <property type="match status" value="1"/>
</dbReference>
<evidence type="ECO:0000313" key="2">
    <source>
        <dbReference type="EMBL" id="GAA1973073.1"/>
    </source>
</evidence>
<gene>
    <name evidence="2" type="ORF">GCM10009798_37860</name>
</gene>
<dbReference type="Pfam" id="PF13460">
    <property type="entry name" value="NAD_binding_10"/>
    <property type="match status" value="1"/>
</dbReference>
<reference evidence="2 3" key="1">
    <citation type="journal article" date="2019" name="Int. J. Syst. Evol. Microbiol.">
        <title>The Global Catalogue of Microorganisms (GCM) 10K type strain sequencing project: providing services to taxonomists for standard genome sequencing and annotation.</title>
        <authorList>
            <consortium name="The Broad Institute Genomics Platform"/>
            <consortium name="The Broad Institute Genome Sequencing Center for Infectious Disease"/>
            <person name="Wu L."/>
            <person name="Ma J."/>
        </authorList>
    </citation>
    <scope>NUCLEOTIDE SEQUENCE [LARGE SCALE GENOMIC DNA]</scope>
    <source>
        <strain evidence="2 3">JCM 15309</strain>
    </source>
</reference>
<proteinExistence type="predicted"/>
<dbReference type="RefSeq" id="WP_344047578.1">
    <property type="nucleotide sequence ID" value="NZ_BAAAPB010000005.1"/>
</dbReference>
<dbReference type="Proteomes" id="UP001500571">
    <property type="component" value="Unassembled WGS sequence"/>
</dbReference>
<evidence type="ECO:0000259" key="1">
    <source>
        <dbReference type="Pfam" id="PF13460"/>
    </source>
</evidence>
<keyword evidence="3" id="KW-1185">Reference proteome</keyword>
<accession>A0ABN2RR23</accession>
<dbReference type="InterPro" id="IPR036291">
    <property type="entry name" value="NAD(P)-bd_dom_sf"/>
</dbReference>
<dbReference type="InterPro" id="IPR051604">
    <property type="entry name" value="Ergot_Alk_Oxidoreductase"/>
</dbReference>
<organism evidence="2 3">
    <name type="scientific">Nocardioides panacihumi</name>
    <dbReference type="NCBI Taxonomy" id="400774"/>
    <lineage>
        <taxon>Bacteria</taxon>
        <taxon>Bacillati</taxon>
        <taxon>Actinomycetota</taxon>
        <taxon>Actinomycetes</taxon>
        <taxon>Propionibacteriales</taxon>
        <taxon>Nocardioidaceae</taxon>
        <taxon>Nocardioides</taxon>
    </lineage>
</organism>
<protein>
    <recommendedName>
        <fullName evidence="1">NAD(P)-binding domain-containing protein</fullName>
    </recommendedName>
</protein>
<dbReference type="EMBL" id="BAAAPB010000005">
    <property type="protein sequence ID" value="GAA1973073.1"/>
    <property type="molecule type" value="Genomic_DNA"/>
</dbReference>
<name>A0ABN2RR23_9ACTN</name>
<dbReference type="SUPFAM" id="SSF51735">
    <property type="entry name" value="NAD(P)-binding Rossmann-fold domains"/>
    <property type="match status" value="1"/>
</dbReference>
<sequence>MRTAVVGGNGKTGRAVRDALARRGVDSVSIGRGEWPTLASAMAGCESAYLIAPNLHPDEPAYVAEALAAMRTAGVTRVVYHSVASPYAPQMPHHLGKARSEDLVRRSGLSWTILQPGAYLQNLDLGADLAVPYDVHAVFGFADLGEVGEAAGVVLTEDGHVGATYELASRVASPADLAAETGHRAARVEVAVDHPWLRAMFDYYDRHGLPVGTRPLSMLLGRP</sequence>
<dbReference type="Gene3D" id="3.90.25.10">
    <property type="entry name" value="UDP-galactose 4-epimerase, domain 1"/>
    <property type="match status" value="1"/>
</dbReference>
<dbReference type="PANTHER" id="PTHR43162:SF1">
    <property type="entry name" value="PRESTALK A DIFFERENTIATION PROTEIN A"/>
    <property type="match status" value="1"/>
</dbReference>
<evidence type="ECO:0000313" key="3">
    <source>
        <dbReference type="Proteomes" id="UP001500571"/>
    </source>
</evidence>
<dbReference type="PANTHER" id="PTHR43162">
    <property type="match status" value="1"/>
</dbReference>